<reference evidence="3" key="2">
    <citation type="submission" date="2020-09" db="EMBL/GenBank/DDBJ databases">
        <authorList>
            <person name="Sun Q."/>
            <person name="Ohkuma M."/>
        </authorList>
    </citation>
    <scope>NUCLEOTIDE SEQUENCE</scope>
    <source>
        <strain evidence="3">JCM 3051</strain>
    </source>
</reference>
<dbReference type="InterPro" id="IPR002347">
    <property type="entry name" value="SDR_fam"/>
</dbReference>
<dbReference type="GO" id="GO:0016491">
    <property type="term" value="F:oxidoreductase activity"/>
    <property type="evidence" value="ECO:0007669"/>
    <property type="project" value="UniProtKB-KW"/>
</dbReference>
<dbReference type="AlphaFoldDB" id="A0A8H9GPY8"/>
<organism evidence="3 4">
    <name type="scientific">Promicromonospora citrea</name>
    <dbReference type="NCBI Taxonomy" id="43677"/>
    <lineage>
        <taxon>Bacteria</taxon>
        <taxon>Bacillati</taxon>
        <taxon>Actinomycetota</taxon>
        <taxon>Actinomycetes</taxon>
        <taxon>Micrococcales</taxon>
        <taxon>Promicromonosporaceae</taxon>
        <taxon>Promicromonospora</taxon>
    </lineage>
</organism>
<keyword evidence="4" id="KW-1185">Reference proteome</keyword>
<dbReference type="EMBL" id="BMPT01000031">
    <property type="protein sequence ID" value="GGM44554.1"/>
    <property type="molecule type" value="Genomic_DNA"/>
</dbReference>
<evidence type="ECO:0000313" key="3">
    <source>
        <dbReference type="EMBL" id="GGM44554.1"/>
    </source>
</evidence>
<accession>A0A8H9GPY8</accession>
<keyword evidence="2" id="KW-0560">Oxidoreductase</keyword>
<evidence type="ECO:0000313" key="4">
    <source>
        <dbReference type="Proteomes" id="UP000655589"/>
    </source>
</evidence>
<comment type="caution">
    <text evidence="3">The sequence shown here is derived from an EMBL/GenBank/DDBJ whole genome shotgun (WGS) entry which is preliminary data.</text>
</comment>
<dbReference type="Proteomes" id="UP000655589">
    <property type="component" value="Unassembled WGS sequence"/>
</dbReference>
<protein>
    <submittedName>
        <fullName evidence="3">Oxidoreductase</fullName>
    </submittedName>
</protein>
<reference evidence="3" key="1">
    <citation type="journal article" date="2014" name="Int. J. Syst. Evol. Microbiol.">
        <title>Complete genome sequence of Corynebacterium casei LMG S-19264T (=DSM 44701T), isolated from a smear-ripened cheese.</title>
        <authorList>
            <consortium name="US DOE Joint Genome Institute (JGI-PGF)"/>
            <person name="Walter F."/>
            <person name="Albersmeier A."/>
            <person name="Kalinowski J."/>
            <person name="Ruckert C."/>
        </authorList>
    </citation>
    <scope>NUCLEOTIDE SEQUENCE</scope>
    <source>
        <strain evidence="3">JCM 3051</strain>
    </source>
</reference>
<comment type="similarity">
    <text evidence="1">Belongs to the short-chain dehydrogenases/reductases (SDR) family.</text>
</comment>
<sequence length="249" mass="25264">MTTNTSRFIGKTVLVTGASSGIGLAGAERLLAEGATVIGTGRSPEHLDHARAVLGERAHLVRADLATADGIAAVTDAARAHGPLDGLWLNAGYAMITGLDVDGATFDAAMAANVRAPFLLMTALQDDVRDGGAVLVTGSASAYEAQAALPLYAATKAAVGTASRNWAAALAPRGIRVNTLVPGPITSRLRDAIPDGQRDAFEEELATKVLLGRVGDPAEAAAAAAFLLSPDASYVTGAELVVDGGLVLR</sequence>
<dbReference type="PANTHER" id="PTHR43943">
    <property type="entry name" value="DEHYDROGENASE/REDUCTASE (SDR FAMILY) MEMBER 4"/>
    <property type="match status" value="1"/>
</dbReference>
<gene>
    <name evidence="3" type="ORF">GCM10010102_44950</name>
</gene>
<evidence type="ECO:0000256" key="2">
    <source>
        <dbReference type="ARBA" id="ARBA00023002"/>
    </source>
</evidence>
<dbReference type="FunFam" id="3.40.50.720:FF:000084">
    <property type="entry name" value="Short-chain dehydrogenase reductase"/>
    <property type="match status" value="1"/>
</dbReference>
<dbReference type="Gene3D" id="3.40.50.720">
    <property type="entry name" value="NAD(P)-binding Rossmann-like Domain"/>
    <property type="match status" value="1"/>
</dbReference>
<proteinExistence type="inferred from homology"/>
<evidence type="ECO:0000256" key="1">
    <source>
        <dbReference type="ARBA" id="ARBA00006484"/>
    </source>
</evidence>
<dbReference type="SUPFAM" id="SSF51735">
    <property type="entry name" value="NAD(P)-binding Rossmann-fold domains"/>
    <property type="match status" value="1"/>
</dbReference>
<dbReference type="CDD" id="cd05233">
    <property type="entry name" value="SDR_c"/>
    <property type="match status" value="1"/>
</dbReference>
<dbReference type="Pfam" id="PF13561">
    <property type="entry name" value="adh_short_C2"/>
    <property type="match status" value="1"/>
</dbReference>
<dbReference type="PANTHER" id="PTHR43943:SF2">
    <property type="entry name" value="DEHYDROGENASE_REDUCTASE 4"/>
    <property type="match status" value="1"/>
</dbReference>
<dbReference type="RefSeq" id="WP_171106634.1">
    <property type="nucleotide sequence ID" value="NZ_BMPT01000031.1"/>
</dbReference>
<dbReference type="PRINTS" id="PR00081">
    <property type="entry name" value="GDHRDH"/>
</dbReference>
<dbReference type="InterPro" id="IPR036291">
    <property type="entry name" value="NAD(P)-bd_dom_sf"/>
</dbReference>
<name>A0A8H9GPY8_9MICO</name>